<reference evidence="1" key="1">
    <citation type="journal article" date="2015" name="Nature">
        <title>Complex archaea that bridge the gap between prokaryotes and eukaryotes.</title>
        <authorList>
            <person name="Spang A."/>
            <person name="Saw J.H."/>
            <person name="Jorgensen S.L."/>
            <person name="Zaremba-Niedzwiedzka K."/>
            <person name="Martijn J."/>
            <person name="Lind A.E."/>
            <person name="van Eijk R."/>
            <person name="Schleper C."/>
            <person name="Guy L."/>
            <person name="Ettema T.J."/>
        </authorList>
    </citation>
    <scope>NUCLEOTIDE SEQUENCE</scope>
</reference>
<accession>A0A0F9PW93</accession>
<proteinExistence type="predicted"/>
<evidence type="ECO:0000313" key="1">
    <source>
        <dbReference type="EMBL" id="KKN34499.1"/>
    </source>
</evidence>
<name>A0A0F9PW93_9ZZZZ</name>
<dbReference type="EMBL" id="LAZR01002100">
    <property type="protein sequence ID" value="KKN34499.1"/>
    <property type="molecule type" value="Genomic_DNA"/>
</dbReference>
<organism evidence="1">
    <name type="scientific">marine sediment metagenome</name>
    <dbReference type="NCBI Taxonomy" id="412755"/>
    <lineage>
        <taxon>unclassified sequences</taxon>
        <taxon>metagenomes</taxon>
        <taxon>ecological metagenomes</taxon>
    </lineage>
</organism>
<sequence>MNLNESLEDSWRGLITESASTAEKKQPNLHWLKKRLEETRQAVADGRARLIFQELHLAAGERVLKEHEE</sequence>
<comment type="caution">
    <text evidence="1">The sequence shown here is derived from an EMBL/GenBank/DDBJ whole genome shotgun (WGS) entry which is preliminary data.</text>
</comment>
<dbReference type="AlphaFoldDB" id="A0A0F9PW93"/>
<gene>
    <name evidence="1" type="ORF">LCGC14_0792940</name>
</gene>
<protein>
    <submittedName>
        <fullName evidence="1">Uncharacterized protein</fullName>
    </submittedName>
</protein>